<keyword evidence="4" id="KW-0472">Membrane</keyword>
<comment type="subcellular location">
    <subcellularLocation>
        <location evidence="1">Cell outer membrane</location>
    </subcellularLocation>
</comment>
<dbReference type="Pfam" id="PF07980">
    <property type="entry name" value="SusD_RagB"/>
    <property type="match status" value="1"/>
</dbReference>
<dbReference type="Gene3D" id="1.25.40.390">
    <property type="match status" value="1"/>
</dbReference>
<name>A0A512RP63_9BACT</name>
<dbReference type="InterPro" id="IPR012944">
    <property type="entry name" value="SusD_RagB_dom"/>
</dbReference>
<organism evidence="8 9">
    <name type="scientific">Chitinophaga cymbidii</name>
    <dbReference type="NCBI Taxonomy" id="1096750"/>
    <lineage>
        <taxon>Bacteria</taxon>
        <taxon>Pseudomonadati</taxon>
        <taxon>Bacteroidota</taxon>
        <taxon>Chitinophagia</taxon>
        <taxon>Chitinophagales</taxon>
        <taxon>Chitinophagaceae</taxon>
        <taxon>Chitinophaga</taxon>
    </lineage>
</organism>
<proteinExistence type="inferred from homology"/>
<dbReference type="InterPro" id="IPR033985">
    <property type="entry name" value="SusD-like_N"/>
</dbReference>
<dbReference type="OrthoDB" id="691231at2"/>
<dbReference type="CDD" id="cd08977">
    <property type="entry name" value="SusD"/>
    <property type="match status" value="1"/>
</dbReference>
<feature type="domain" description="SusD-like N-terminal" evidence="7">
    <location>
        <begin position="23"/>
        <end position="234"/>
    </location>
</feature>
<dbReference type="EMBL" id="BKAU01000005">
    <property type="protein sequence ID" value="GEP97486.1"/>
    <property type="molecule type" value="Genomic_DNA"/>
</dbReference>
<dbReference type="InterPro" id="IPR011990">
    <property type="entry name" value="TPR-like_helical_dom_sf"/>
</dbReference>
<keyword evidence="5" id="KW-0998">Cell outer membrane</keyword>
<reference evidence="8 9" key="1">
    <citation type="submission" date="2019-07" db="EMBL/GenBank/DDBJ databases">
        <title>Whole genome shotgun sequence of Chitinophaga cymbidii NBRC 109752.</title>
        <authorList>
            <person name="Hosoyama A."/>
            <person name="Uohara A."/>
            <person name="Ohji S."/>
            <person name="Ichikawa N."/>
        </authorList>
    </citation>
    <scope>NUCLEOTIDE SEQUENCE [LARGE SCALE GENOMIC DNA]</scope>
    <source>
        <strain evidence="8 9">NBRC 109752</strain>
    </source>
</reference>
<evidence type="ECO:0000259" key="6">
    <source>
        <dbReference type="Pfam" id="PF07980"/>
    </source>
</evidence>
<feature type="domain" description="RagB/SusD" evidence="6">
    <location>
        <begin position="283"/>
        <end position="556"/>
    </location>
</feature>
<comment type="similarity">
    <text evidence="2">Belongs to the SusD family.</text>
</comment>
<dbReference type="PROSITE" id="PS51257">
    <property type="entry name" value="PROKAR_LIPOPROTEIN"/>
    <property type="match status" value="1"/>
</dbReference>
<evidence type="ECO:0000256" key="4">
    <source>
        <dbReference type="ARBA" id="ARBA00023136"/>
    </source>
</evidence>
<accession>A0A512RP63</accession>
<sequence length="556" mass="63455">MNYIKIFLLTSLVAGLFTSCRKDFLDRQISTELTEDEVFSSYARTRDYLIGTYAYLPDGFGRFNGAMLDAATDDAEFTTEGNDIQRYNTGSWSPYANPDDNWNRAYTAIRRTNKFLEQSGNVNLDNYKLNPDATAQQTYANMLADLERWRYEARFLRAYFYFELVKRYGGVPLITRTLSINEDLDMARTEFDACIQFISDECDSAALHLPPNAPTADLGRATKGAALALKSRALLYWASPLNNPGQLAERWEKAASAAHDVLALQNYQLEGDYRNLFRSFTSKEIIFAHRYAATNDFERANYPIGYDGGQSGTTPTQDLVDAYEMLDGSAFSWNNTAHAAAPYDNRDPRLGMTVILNNTSWKGRPVEAWTGGRDGRGVDRATRTGYYLKKYVDENLDLLQNRTSVHTFILFRLAEIYLNYAEAMNEAYGPDQDPEGYGLTATGAINEVRKRASVNMPQLVPGDWQQDAFRTKLRNERRVELAFEEHRFWDVRRWELGTQLFNAPVRGVDITRQQDGTFTYAPFVLESRVFLPHMHRYPIPQAEKIKSPGLEQTTGW</sequence>
<dbReference type="RefSeq" id="WP_146865132.1">
    <property type="nucleotide sequence ID" value="NZ_BKAU01000005.1"/>
</dbReference>
<evidence type="ECO:0000313" key="9">
    <source>
        <dbReference type="Proteomes" id="UP000321436"/>
    </source>
</evidence>
<evidence type="ECO:0000256" key="5">
    <source>
        <dbReference type="ARBA" id="ARBA00023237"/>
    </source>
</evidence>
<evidence type="ECO:0000259" key="7">
    <source>
        <dbReference type="Pfam" id="PF14322"/>
    </source>
</evidence>
<dbReference type="AlphaFoldDB" id="A0A512RP63"/>
<protein>
    <submittedName>
        <fullName evidence="8">Starch-binding protein</fullName>
    </submittedName>
</protein>
<evidence type="ECO:0000256" key="2">
    <source>
        <dbReference type="ARBA" id="ARBA00006275"/>
    </source>
</evidence>
<evidence type="ECO:0000256" key="1">
    <source>
        <dbReference type="ARBA" id="ARBA00004442"/>
    </source>
</evidence>
<dbReference type="Proteomes" id="UP000321436">
    <property type="component" value="Unassembled WGS sequence"/>
</dbReference>
<keyword evidence="3" id="KW-0732">Signal</keyword>
<dbReference type="SUPFAM" id="SSF48452">
    <property type="entry name" value="TPR-like"/>
    <property type="match status" value="1"/>
</dbReference>
<comment type="caution">
    <text evidence="8">The sequence shown here is derived from an EMBL/GenBank/DDBJ whole genome shotgun (WGS) entry which is preliminary data.</text>
</comment>
<gene>
    <name evidence="8" type="ORF">CCY01nite_37460</name>
</gene>
<evidence type="ECO:0000256" key="3">
    <source>
        <dbReference type="ARBA" id="ARBA00022729"/>
    </source>
</evidence>
<dbReference type="GO" id="GO:0009279">
    <property type="term" value="C:cell outer membrane"/>
    <property type="evidence" value="ECO:0007669"/>
    <property type="project" value="UniProtKB-SubCell"/>
</dbReference>
<dbReference type="Pfam" id="PF14322">
    <property type="entry name" value="SusD-like_3"/>
    <property type="match status" value="1"/>
</dbReference>
<evidence type="ECO:0000313" key="8">
    <source>
        <dbReference type="EMBL" id="GEP97486.1"/>
    </source>
</evidence>
<keyword evidence="9" id="KW-1185">Reference proteome</keyword>